<dbReference type="InterPro" id="IPR022892">
    <property type="entry name" value="RNaseHI"/>
</dbReference>
<evidence type="ECO:0000256" key="3">
    <source>
        <dbReference type="ARBA" id="ARBA00005300"/>
    </source>
</evidence>
<evidence type="ECO:0000256" key="10">
    <source>
        <dbReference type="ARBA" id="ARBA00022842"/>
    </source>
</evidence>
<keyword evidence="7" id="KW-0479">Metal-binding</keyword>
<dbReference type="SUPFAM" id="SSF53098">
    <property type="entry name" value="Ribonuclease H-like"/>
    <property type="match status" value="1"/>
</dbReference>
<keyword evidence="6" id="KW-0540">Nuclease</keyword>
<sequence length="157" mass="17528">MAQPSIIIYTDGSSRGNPGPGGYGTVLLAKGHRKELSEGFRKTTNNRMELLAVIKGLEALKVVNAEVLIYSDSKYVVDAVEKGWLWGWVKKGFKDKKNKDLWERFIPPYKRNKVTFKWVKGHAGIPENERCDELAVEAASGSNLPADQAFENGINDF</sequence>
<dbReference type="InterPro" id="IPR050092">
    <property type="entry name" value="RNase_H"/>
</dbReference>
<protein>
    <recommendedName>
        <fullName evidence="5">ribonuclease H</fullName>
        <ecNumber evidence="5">3.1.26.4</ecNumber>
    </recommendedName>
</protein>
<comment type="catalytic activity">
    <reaction evidence="1">
        <text>Endonucleolytic cleavage to 5'-phosphomonoester.</text>
        <dbReference type="EC" id="3.1.26.4"/>
    </reaction>
</comment>
<keyword evidence="8" id="KW-0255">Endonuclease</keyword>
<dbReference type="Gene3D" id="3.30.420.10">
    <property type="entry name" value="Ribonuclease H-like superfamily/Ribonuclease H"/>
    <property type="match status" value="1"/>
</dbReference>
<dbReference type="PANTHER" id="PTHR10642:SF26">
    <property type="entry name" value="RIBONUCLEASE H1"/>
    <property type="match status" value="1"/>
</dbReference>
<organism evidence="12 13">
    <name type="scientific">Reichenbachiella faecimaris</name>
    <dbReference type="NCBI Taxonomy" id="692418"/>
    <lineage>
        <taxon>Bacteria</taxon>
        <taxon>Pseudomonadati</taxon>
        <taxon>Bacteroidota</taxon>
        <taxon>Cytophagia</taxon>
        <taxon>Cytophagales</taxon>
        <taxon>Reichenbachiellaceae</taxon>
        <taxon>Reichenbachiella</taxon>
    </lineage>
</organism>
<reference evidence="12 13" key="1">
    <citation type="submission" date="2017-04" db="EMBL/GenBank/DDBJ databases">
        <authorList>
            <person name="Afonso C.L."/>
            <person name="Miller P.J."/>
            <person name="Scott M.A."/>
            <person name="Spackman E."/>
            <person name="Goraichik I."/>
            <person name="Dimitrov K.M."/>
            <person name="Suarez D.L."/>
            <person name="Swayne D.E."/>
        </authorList>
    </citation>
    <scope>NUCLEOTIDE SEQUENCE [LARGE SCALE GENOMIC DNA]</scope>
    <source>
        <strain evidence="12 13">DSM 26133</strain>
    </source>
</reference>
<evidence type="ECO:0000256" key="9">
    <source>
        <dbReference type="ARBA" id="ARBA00022801"/>
    </source>
</evidence>
<dbReference type="GO" id="GO:0046872">
    <property type="term" value="F:metal ion binding"/>
    <property type="evidence" value="ECO:0007669"/>
    <property type="project" value="UniProtKB-KW"/>
</dbReference>
<keyword evidence="9" id="KW-0378">Hydrolase</keyword>
<evidence type="ECO:0000256" key="2">
    <source>
        <dbReference type="ARBA" id="ARBA00001946"/>
    </source>
</evidence>
<evidence type="ECO:0000256" key="1">
    <source>
        <dbReference type="ARBA" id="ARBA00000077"/>
    </source>
</evidence>
<dbReference type="GO" id="GO:0004523">
    <property type="term" value="F:RNA-DNA hybrid ribonuclease activity"/>
    <property type="evidence" value="ECO:0007669"/>
    <property type="project" value="UniProtKB-EC"/>
</dbReference>
<dbReference type="PROSITE" id="PS50879">
    <property type="entry name" value="RNASE_H_1"/>
    <property type="match status" value="1"/>
</dbReference>
<comment type="cofactor">
    <cofactor evidence="2">
        <name>Mg(2+)</name>
        <dbReference type="ChEBI" id="CHEBI:18420"/>
    </cofactor>
</comment>
<dbReference type="CDD" id="cd09278">
    <property type="entry name" value="RNase_HI_prokaryote_like"/>
    <property type="match status" value="1"/>
</dbReference>
<dbReference type="OrthoDB" id="7845843at2"/>
<comment type="subunit">
    <text evidence="4">Monomer.</text>
</comment>
<accession>A0A1W2G9X2</accession>
<dbReference type="Pfam" id="PF00075">
    <property type="entry name" value="RNase_H"/>
    <property type="match status" value="1"/>
</dbReference>
<evidence type="ECO:0000313" key="13">
    <source>
        <dbReference type="Proteomes" id="UP000192472"/>
    </source>
</evidence>
<evidence type="ECO:0000256" key="4">
    <source>
        <dbReference type="ARBA" id="ARBA00011245"/>
    </source>
</evidence>
<dbReference type="Proteomes" id="UP000192472">
    <property type="component" value="Unassembled WGS sequence"/>
</dbReference>
<dbReference type="PANTHER" id="PTHR10642">
    <property type="entry name" value="RIBONUCLEASE H1"/>
    <property type="match status" value="1"/>
</dbReference>
<dbReference type="GO" id="GO:0043137">
    <property type="term" value="P:DNA replication, removal of RNA primer"/>
    <property type="evidence" value="ECO:0007669"/>
    <property type="project" value="TreeGrafter"/>
</dbReference>
<name>A0A1W2G9X2_REIFA</name>
<dbReference type="STRING" id="692418.SAMN04488029_1599"/>
<dbReference type="GO" id="GO:0003676">
    <property type="term" value="F:nucleic acid binding"/>
    <property type="evidence" value="ECO:0007669"/>
    <property type="project" value="InterPro"/>
</dbReference>
<proteinExistence type="inferred from homology"/>
<dbReference type="RefSeq" id="WP_084371907.1">
    <property type="nucleotide sequence ID" value="NZ_FWYF01000001.1"/>
</dbReference>
<evidence type="ECO:0000256" key="7">
    <source>
        <dbReference type="ARBA" id="ARBA00022723"/>
    </source>
</evidence>
<feature type="domain" description="RNase H type-1" evidence="11">
    <location>
        <begin position="2"/>
        <end position="140"/>
    </location>
</feature>
<comment type="similarity">
    <text evidence="3">Belongs to the RNase H family.</text>
</comment>
<gene>
    <name evidence="12" type="ORF">SAMN04488029_1599</name>
</gene>
<dbReference type="InterPro" id="IPR012337">
    <property type="entry name" value="RNaseH-like_sf"/>
</dbReference>
<dbReference type="EMBL" id="FWYF01000001">
    <property type="protein sequence ID" value="SMD33272.1"/>
    <property type="molecule type" value="Genomic_DNA"/>
</dbReference>
<dbReference type="EC" id="3.1.26.4" evidence="5"/>
<evidence type="ECO:0000313" key="12">
    <source>
        <dbReference type="EMBL" id="SMD33272.1"/>
    </source>
</evidence>
<dbReference type="NCBIfam" id="NF001236">
    <property type="entry name" value="PRK00203.1"/>
    <property type="match status" value="1"/>
</dbReference>
<keyword evidence="10" id="KW-0460">Magnesium</keyword>
<evidence type="ECO:0000256" key="5">
    <source>
        <dbReference type="ARBA" id="ARBA00012180"/>
    </source>
</evidence>
<dbReference type="AlphaFoldDB" id="A0A1W2G9X2"/>
<evidence type="ECO:0000259" key="11">
    <source>
        <dbReference type="PROSITE" id="PS50879"/>
    </source>
</evidence>
<dbReference type="InterPro" id="IPR036397">
    <property type="entry name" value="RNaseH_sf"/>
</dbReference>
<dbReference type="InterPro" id="IPR002156">
    <property type="entry name" value="RNaseH_domain"/>
</dbReference>
<evidence type="ECO:0000256" key="6">
    <source>
        <dbReference type="ARBA" id="ARBA00022722"/>
    </source>
</evidence>
<evidence type="ECO:0000256" key="8">
    <source>
        <dbReference type="ARBA" id="ARBA00022759"/>
    </source>
</evidence>
<keyword evidence="13" id="KW-1185">Reference proteome</keyword>